<feature type="domain" description="Topo IA-type catalytic" evidence="12">
    <location>
        <begin position="129"/>
        <end position="559"/>
    </location>
</feature>
<dbReference type="InterPro" id="IPR013497">
    <property type="entry name" value="Topo_IA_cen"/>
</dbReference>
<evidence type="ECO:0000256" key="2">
    <source>
        <dbReference type="ARBA" id="ARBA00009446"/>
    </source>
</evidence>
<dbReference type="InterPro" id="IPR003602">
    <property type="entry name" value="Topo_IA_DNA-bd_dom"/>
</dbReference>
<feature type="site" description="Interaction with DNA" evidence="10">
    <location>
        <position position="139"/>
    </location>
</feature>
<dbReference type="PANTHER" id="PTHR42785">
    <property type="entry name" value="DNA TOPOISOMERASE, TYPE IA, CORE"/>
    <property type="match status" value="1"/>
</dbReference>
<accession>A0A5A8F4A1</accession>
<evidence type="ECO:0000256" key="8">
    <source>
        <dbReference type="ARBA" id="ARBA00023125"/>
    </source>
</evidence>
<feature type="site" description="Interaction with DNA" evidence="10">
    <location>
        <position position="143"/>
    </location>
</feature>
<comment type="function">
    <text evidence="10">Releases the supercoiling and torsional tension of DNA, which is introduced during the DNA replication and transcription, by transiently cleaving and rejoining one strand of the DNA duplex. Introduces a single-strand break via transesterification at a target site in duplex DNA. The scissile phosphodiester is attacked by the catalytic tyrosine of the enzyme, resulting in the formation of a DNA-(5'-phosphotyrosyl)-enzyme intermediate and the expulsion of a 3'-OH DNA strand. The free DNA strand then undergoes passage around the unbroken strand, thus removing DNA supercoils. Finally, in the religation step, the DNA 3'-OH attacks the covalent intermediate to expel the active-site tyrosine and restore the DNA phosphodiester backbone.</text>
</comment>
<dbReference type="NCBIfam" id="TIGR01051">
    <property type="entry name" value="topA_bact"/>
    <property type="match status" value="1"/>
</dbReference>
<name>A0A5A8F4A1_9BACT</name>
<dbReference type="SMART" id="SM00436">
    <property type="entry name" value="TOP1Bc"/>
    <property type="match status" value="1"/>
</dbReference>
<gene>
    <name evidence="10 13" type="primary">topA</name>
    <name evidence="13" type="ORF">FHQ18_04035</name>
</gene>
<evidence type="ECO:0000256" key="3">
    <source>
        <dbReference type="ARBA" id="ARBA00022723"/>
    </source>
</evidence>
<dbReference type="PROSITE" id="PS00396">
    <property type="entry name" value="TOPO_IA_1"/>
    <property type="match status" value="1"/>
</dbReference>
<feature type="site" description="Interaction with DNA" evidence="10">
    <location>
        <position position="148"/>
    </location>
</feature>
<dbReference type="PANTHER" id="PTHR42785:SF1">
    <property type="entry name" value="DNA TOPOISOMERASE"/>
    <property type="match status" value="1"/>
</dbReference>
<evidence type="ECO:0000256" key="7">
    <source>
        <dbReference type="ARBA" id="ARBA00023029"/>
    </source>
</evidence>
<keyword evidence="9 10" id="KW-0413">Isomerase</keyword>
<evidence type="ECO:0000313" key="13">
    <source>
        <dbReference type="EMBL" id="KAA0258336.1"/>
    </source>
</evidence>
<dbReference type="InterPro" id="IPR013824">
    <property type="entry name" value="Topo_IA_cen_sub1"/>
</dbReference>
<evidence type="ECO:0000256" key="1">
    <source>
        <dbReference type="ARBA" id="ARBA00000213"/>
    </source>
</evidence>
<dbReference type="GO" id="GO:0008270">
    <property type="term" value="F:zinc ion binding"/>
    <property type="evidence" value="ECO:0007669"/>
    <property type="project" value="UniProtKB-KW"/>
</dbReference>
<dbReference type="InterPro" id="IPR023405">
    <property type="entry name" value="Topo_IA_core_domain"/>
</dbReference>
<dbReference type="SUPFAM" id="SSF56712">
    <property type="entry name" value="Prokaryotic type I DNA topoisomerase"/>
    <property type="match status" value="1"/>
</dbReference>
<dbReference type="InterPro" id="IPR013825">
    <property type="entry name" value="Topo_IA_cen_sub2"/>
</dbReference>
<dbReference type="HAMAP" id="MF_00952">
    <property type="entry name" value="Topoisom_1_prok"/>
    <property type="match status" value="1"/>
</dbReference>
<reference evidence="13 14" key="1">
    <citation type="submission" date="2019-06" db="EMBL/GenBank/DDBJ databases">
        <title>Genomic insights into carbon and energy metabolism of Deferribacter autotrophicus revealed new metabolic traits in the phylum Deferribacteres.</title>
        <authorList>
            <person name="Slobodkin A.I."/>
            <person name="Slobodkina G.B."/>
            <person name="Allioux M."/>
            <person name="Alain K."/>
            <person name="Jebbar M."/>
            <person name="Shadrin V."/>
            <person name="Kublanov I.V."/>
            <person name="Toshchakov S.V."/>
            <person name="Bonch-Osmolovskaya E.A."/>
        </authorList>
    </citation>
    <scope>NUCLEOTIDE SEQUENCE [LARGE SCALE GENOMIC DNA]</scope>
    <source>
        <strain evidence="13 14">SL50</strain>
    </source>
</reference>
<dbReference type="SMART" id="SM00437">
    <property type="entry name" value="TOP1Ac"/>
    <property type="match status" value="1"/>
</dbReference>
<protein>
    <recommendedName>
        <fullName evidence="10">DNA topoisomerase 1</fullName>
        <ecNumber evidence="10">5.6.2.1</ecNumber>
    </recommendedName>
    <alternativeName>
        <fullName evidence="10">DNA topoisomerase I</fullName>
    </alternativeName>
</protein>
<dbReference type="PROSITE" id="PS52039">
    <property type="entry name" value="TOPO_IA_2"/>
    <property type="match status" value="1"/>
</dbReference>
<dbReference type="InterPro" id="IPR003601">
    <property type="entry name" value="Topo_IA_2"/>
</dbReference>
<dbReference type="Gene3D" id="2.70.20.10">
    <property type="entry name" value="Topoisomerase I, domain 3"/>
    <property type="match status" value="1"/>
</dbReference>
<keyword evidence="8 10" id="KW-0238">DNA-binding</keyword>
<evidence type="ECO:0000256" key="6">
    <source>
        <dbReference type="ARBA" id="ARBA00022842"/>
    </source>
</evidence>
<evidence type="ECO:0000256" key="5">
    <source>
        <dbReference type="ARBA" id="ARBA00022833"/>
    </source>
</evidence>
<proteinExistence type="inferred from homology"/>
<dbReference type="InterPro" id="IPR028612">
    <property type="entry name" value="Topoisom_1_IA"/>
</dbReference>
<dbReference type="EC" id="5.6.2.1" evidence="10"/>
<dbReference type="InterPro" id="IPR005733">
    <property type="entry name" value="TopoI_bac-type"/>
</dbReference>
<comment type="subunit">
    <text evidence="10">Monomer.</text>
</comment>
<feature type="site" description="Interaction with DNA" evidence="10">
    <location>
        <position position="33"/>
    </location>
</feature>
<dbReference type="Gene3D" id="3.40.50.140">
    <property type="match status" value="1"/>
</dbReference>
<dbReference type="Pfam" id="PF01131">
    <property type="entry name" value="Topoisom_bac"/>
    <property type="match status" value="1"/>
</dbReference>
<evidence type="ECO:0000259" key="11">
    <source>
        <dbReference type="PROSITE" id="PS50880"/>
    </source>
</evidence>
<evidence type="ECO:0000256" key="9">
    <source>
        <dbReference type="ARBA" id="ARBA00023235"/>
    </source>
</evidence>
<dbReference type="InterPro" id="IPR013498">
    <property type="entry name" value="Topo_IA_Znf"/>
</dbReference>
<dbReference type="RefSeq" id="WP_149265893.1">
    <property type="nucleotide sequence ID" value="NZ_VFJB01000004.1"/>
</dbReference>
<dbReference type="Proteomes" id="UP000322876">
    <property type="component" value="Unassembled WGS sequence"/>
</dbReference>
<dbReference type="InterPro" id="IPR023406">
    <property type="entry name" value="Topo_IA_AS"/>
</dbReference>
<dbReference type="Gene3D" id="1.10.460.10">
    <property type="entry name" value="Topoisomerase I, domain 2"/>
    <property type="match status" value="1"/>
</dbReference>
<dbReference type="GO" id="GO:0005694">
    <property type="term" value="C:chromosome"/>
    <property type="evidence" value="ECO:0007669"/>
    <property type="project" value="InterPro"/>
</dbReference>
<keyword evidence="7 10" id="KW-0799">Topoisomerase</keyword>
<evidence type="ECO:0000256" key="10">
    <source>
        <dbReference type="HAMAP-Rule" id="MF_00952"/>
    </source>
</evidence>
<evidence type="ECO:0000313" key="14">
    <source>
        <dbReference type="Proteomes" id="UP000322876"/>
    </source>
</evidence>
<feature type="site" description="Interaction with DNA" evidence="10">
    <location>
        <position position="140"/>
    </location>
</feature>
<dbReference type="SUPFAM" id="SSF57783">
    <property type="entry name" value="Zinc beta-ribbon"/>
    <property type="match status" value="4"/>
</dbReference>
<dbReference type="EMBL" id="VFJB01000004">
    <property type="protein sequence ID" value="KAA0258336.1"/>
    <property type="molecule type" value="Genomic_DNA"/>
</dbReference>
<dbReference type="Pfam" id="PF01751">
    <property type="entry name" value="Toprim"/>
    <property type="match status" value="1"/>
</dbReference>
<dbReference type="InterPro" id="IPR006171">
    <property type="entry name" value="TOPRIM_dom"/>
</dbReference>
<dbReference type="GO" id="GO:0006265">
    <property type="term" value="P:DNA topological change"/>
    <property type="evidence" value="ECO:0007669"/>
    <property type="project" value="UniProtKB-UniRule"/>
</dbReference>
<comment type="catalytic activity">
    <reaction evidence="1 10">
        <text>ATP-independent breakage of single-stranded DNA, followed by passage and rejoining.</text>
        <dbReference type="EC" id="5.6.2.1"/>
    </reaction>
</comment>
<dbReference type="Pfam" id="PF01396">
    <property type="entry name" value="Zn_ribbon_Top1"/>
    <property type="match status" value="4"/>
</dbReference>
<dbReference type="InterPro" id="IPR013826">
    <property type="entry name" value="Topo_IA_cen_sub3"/>
</dbReference>
<dbReference type="CDD" id="cd03363">
    <property type="entry name" value="TOPRIM_TopoIA_TopoI"/>
    <property type="match status" value="1"/>
</dbReference>
<organism evidence="13 14">
    <name type="scientific">Deferribacter autotrophicus</name>
    <dbReference type="NCBI Taxonomy" id="500465"/>
    <lineage>
        <taxon>Bacteria</taxon>
        <taxon>Pseudomonadati</taxon>
        <taxon>Deferribacterota</taxon>
        <taxon>Deferribacteres</taxon>
        <taxon>Deferribacterales</taxon>
        <taxon>Deferribacteraceae</taxon>
        <taxon>Deferribacter</taxon>
    </lineage>
</organism>
<feature type="active site" description="O-(5'-phospho-DNA)-tyrosine intermediate" evidence="10">
    <location>
        <position position="298"/>
    </location>
</feature>
<keyword evidence="6" id="KW-0460">Magnesium</keyword>
<evidence type="ECO:0000256" key="4">
    <source>
        <dbReference type="ARBA" id="ARBA00022771"/>
    </source>
</evidence>
<dbReference type="InterPro" id="IPR034149">
    <property type="entry name" value="TOPRIM_TopoI"/>
</dbReference>
<dbReference type="SMART" id="SM00493">
    <property type="entry name" value="TOPRIM"/>
    <property type="match status" value="1"/>
</dbReference>
<dbReference type="InterPro" id="IPR000380">
    <property type="entry name" value="Topo_IA"/>
</dbReference>
<feature type="site" description="Interaction with DNA" evidence="10">
    <location>
        <position position="300"/>
    </location>
</feature>
<dbReference type="PRINTS" id="PR00417">
    <property type="entry name" value="PRTPISMRASEI"/>
</dbReference>
<keyword evidence="3" id="KW-0479">Metal-binding</keyword>
<sequence length="778" mass="88228">MSKNLVIVESPAKARTIEKYLGKDFKVMASVGHVKDLPENELGVDIEKDFKPKYKIIKGKKKIIDALKKEAEKSDVVYLAPDPDREGEAIAWHIAEEIKKKNSNIKRVEFHEITKKGINEGISNPKEINLKRVNAQQSRRILDRLVGYLVSPLLWKPLKYGLSAGRVQSVALRLICEREEEIEKFVPKEYHLVDGLFLIGENSIKARLEKKDGKKFEIPDENSVNKIKEEVLKSVFVVSKVERKEAKQSAPLPFITSTLQQEAVRKLGFSAKKTMMIAQQLYEGVELGKEGPVGLITYMRTDSTRVSDDAKNEALNYIVTKFGDKYVGNSKGRKSSAKNVQDAHEAIRPTSVLREPEQVKEFLSNDQYRLYKLIWERFVASQMAPAKYDRSVIEISDGTYTFVARGKILTFDGFMKLYTEGKDNGDEEGENGLIFDVKEDEKAVLKEISSKQMFTTPPPRYTEATLVKTLEQKGIGRPSTYATIISTIVERGYVTIKDKKFYPTELGRIVNSLLISNFPKIFDVKFTANMEKDLDEIEKGEVDWKKVLRDFYSSFEKELKKAEDKLVMDLTIDKKCPQCNGDLMIKYGKNGAFVACNNYPECKFTSNFKRDENGQIELVESKKGEDTGIKCEKCGKDMVIKKSRFGEILACSGYPDCKNIKNFIKLESGIKVIENNEKIDEKCPECGGDLYIKKGRNGLFIGCSNYPECKFTANFRVENGKIVPVVKKVDEIECEKCGGKMVLKRGRRGSFFACENYPECKNTKSAITLDDGTITVKK</sequence>
<dbReference type="GO" id="GO:0003917">
    <property type="term" value="F:DNA topoisomerase type I (single strand cut, ATP-independent) activity"/>
    <property type="evidence" value="ECO:0007669"/>
    <property type="project" value="UniProtKB-UniRule"/>
</dbReference>
<dbReference type="Gene3D" id="3.30.65.10">
    <property type="entry name" value="Bacterial Topoisomerase I, domain 1"/>
    <property type="match status" value="4"/>
</dbReference>
<keyword evidence="4" id="KW-0863">Zinc-finger</keyword>
<dbReference type="GO" id="GO:0003677">
    <property type="term" value="F:DNA binding"/>
    <property type="evidence" value="ECO:0007669"/>
    <property type="project" value="UniProtKB-KW"/>
</dbReference>
<dbReference type="OrthoDB" id="9804262at2"/>
<dbReference type="PROSITE" id="PS50880">
    <property type="entry name" value="TOPRIM"/>
    <property type="match status" value="1"/>
</dbReference>
<keyword evidence="5" id="KW-0862">Zinc</keyword>
<comment type="caution">
    <text evidence="13">The sequence shown here is derived from an EMBL/GenBank/DDBJ whole genome shotgun (WGS) entry which is preliminary data.</text>
</comment>
<dbReference type="CDD" id="cd00186">
    <property type="entry name" value="TOP1Ac"/>
    <property type="match status" value="1"/>
</dbReference>
<feature type="domain" description="Toprim" evidence="11">
    <location>
        <begin position="3"/>
        <end position="113"/>
    </location>
</feature>
<evidence type="ECO:0000259" key="12">
    <source>
        <dbReference type="PROSITE" id="PS52039"/>
    </source>
</evidence>
<keyword evidence="14" id="KW-1185">Reference proteome</keyword>
<dbReference type="Gene3D" id="1.10.290.10">
    <property type="entry name" value="Topoisomerase I, domain 4"/>
    <property type="match status" value="1"/>
</dbReference>
<feature type="site" description="Interaction with DNA" evidence="10">
    <location>
        <position position="491"/>
    </location>
</feature>
<feature type="region of interest" description="Interaction with DNA" evidence="10">
    <location>
        <begin position="163"/>
        <end position="168"/>
    </location>
</feature>
<dbReference type="AlphaFoldDB" id="A0A5A8F4A1"/>
<comment type="similarity">
    <text evidence="2 10">Belongs to the type IA topoisomerase family.</text>
</comment>
<feature type="site" description="Interaction with DNA" evidence="10">
    <location>
        <position position="155"/>
    </location>
</feature>